<dbReference type="Gene3D" id="3.30.70.270">
    <property type="match status" value="1"/>
</dbReference>
<dbReference type="InterPro" id="IPR001126">
    <property type="entry name" value="UmuC"/>
</dbReference>
<evidence type="ECO:0000256" key="3">
    <source>
        <dbReference type="ARBA" id="ARBA00012417"/>
    </source>
</evidence>
<evidence type="ECO:0000256" key="1">
    <source>
        <dbReference type="ARBA" id="ARBA00010945"/>
    </source>
</evidence>
<evidence type="ECO:0000256" key="4">
    <source>
        <dbReference type="ARBA" id="ARBA00022763"/>
    </source>
</evidence>
<dbReference type="EC" id="2.7.7.7" evidence="3"/>
<comment type="subunit">
    <text evidence="2">Monomer.</text>
</comment>
<gene>
    <name evidence="9" type="ORF">CN97_03955</name>
</gene>
<evidence type="ECO:0000256" key="2">
    <source>
        <dbReference type="ARBA" id="ARBA00011245"/>
    </source>
</evidence>
<dbReference type="RefSeq" id="WP_035714353.1">
    <property type="nucleotide sequence ID" value="NZ_JGYG01000019.1"/>
</dbReference>
<dbReference type="Gene3D" id="3.40.1170.60">
    <property type="match status" value="1"/>
</dbReference>
<name>A0A086XVJ7_9RHOB</name>
<evidence type="ECO:0000256" key="5">
    <source>
        <dbReference type="ARBA" id="ARBA00025589"/>
    </source>
</evidence>
<dbReference type="Gene3D" id="1.10.150.20">
    <property type="entry name" value="5' to 3' exonuclease, C-terminal subdomain"/>
    <property type="match status" value="1"/>
</dbReference>
<comment type="function">
    <text evidence="5">Poorly processive, error-prone DNA polymerase involved in untargeted mutagenesis. Copies undamaged DNA at stalled replication forks, which arise in vivo from mismatched or misaligned primer ends. These misaligned primers can be extended by PolIV. Exhibits no 3'-5' exonuclease (proofreading) activity. May be involved in translesional synthesis, in conjunction with the beta clamp from PolIII.</text>
</comment>
<feature type="domain" description="UmuC" evidence="7">
    <location>
        <begin position="29"/>
        <end position="148"/>
    </location>
</feature>
<dbReference type="Gene3D" id="3.30.1490.100">
    <property type="entry name" value="DNA polymerase, Y-family, little finger domain"/>
    <property type="match status" value="1"/>
</dbReference>
<dbReference type="SUPFAM" id="SSF56672">
    <property type="entry name" value="DNA/RNA polymerases"/>
    <property type="match status" value="1"/>
</dbReference>
<proteinExistence type="inferred from homology"/>
<dbReference type="CDD" id="cd03468">
    <property type="entry name" value="PolY_like"/>
    <property type="match status" value="1"/>
</dbReference>
<dbReference type="Pfam" id="PF00817">
    <property type="entry name" value="IMS"/>
    <property type="match status" value="1"/>
</dbReference>
<dbReference type="eggNOG" id="COG0389">
    <property type="taxonomic scope" value="Bacteria"/>
</dbReference>
<keyword evidence="9" id="KW-0808">Transferase</keyword>
<evidence type="ECO:0000313" key="10">
    <source>
        <dbReference type="Proteomes" id="UP000028826"/>
    </source>
</evidence>
<organism evidence="9 10">
    <name type="scientific">Haematobacter massiliensis</name>
    <dbReference type="NCBI Taxonomy" id="195105"/>
    <lineage>
        <taxon>Bacteria</taxon>
        <taxon>Pseudomonadati</taxon>
        <taxon>Pseudomonadota</taxon>
        <taxon>Alphaproteobacteria</taxon>
        <taxon>Rhodobacterales</taxon>
        <taxon>Paracoccaceae</taxon>
        <taxon>Haematobacter</taxon>
    </lineage>
</organism>
<evidence type="ECO:0000313" key="9">
    <source>
        <dbReference type="EMBL" id="KFI26047.1"/>
    </source>
</evidence>
<comment type="similarity">
    <text evidence="1">Belongs to the DNA polymerase type-Y family.</text>
</comment>
<sequence>MARRLLSIWFPRLASDISLRNRPVEGPLALSLRSGNTDHLHCLNPAAMARGLHRGMALADARAICPDLAIRPADLAREAAALASLRRWASRYAPMIATDGADGLMADISGVPHLFGGEAGLREDLHARLTRAGLHAESAIAGTRGAAHALARHGGGIVPDGRLIEGIGRLPVTALRVDPETADALARVGLSRIADLAHLPRAPLARRFGQGLVLRLDQALGQRDEPVAAKPDAPHFGVRMTLPEPIELQSDVMAGLERLLDRLCAKLAQHQMGARRVRLELRRVDRQSAQVEIGLARPMRDAARIAALFAKGVDEVDAGFGIDALRLTAPVTEALAPEQIGGGQAIRHDDALADLLSSVGNRIGFDRVLRLLPATSLIPERSFLLAPAAYSASEPIPHRGGAARPISLFPPEPVTAASGNPPASFHWRRMRFTTLRALGPERITPEWWFDDPAWRSGLRDYWRIETREGPRLWLFHTPQTPAWPAPGGAQNWHVQGEFA</sequence>
<comment type="caution">
    <text evidence="9">The sequence shown here is derived from an EMBL/GenBank/DDBJ whole genome shotgun (WGS) entry which is preliminary data.</text>
</comment>
<dbReference type="InterPro" id="IPR043502">
    <property type="entry name" value="DNA/RNA_pol_sf"/>
</dbReference>
<dbReference type="SUPFAM" id="SSF100879">
    <property type="entry name" value="Lesion bypass DNA polymerase (Y-family), little finger domain"/>
    <property type="match status" value="1"/>
</dbReference>
<dbReference type="Proteomes" id="UP000028826">
    <property type="component" value="Unassembled WGS sequence"/>
</dbReference>
<dbReference type="GO" id="GO:0006281">
    <property type="term" value="P:DNA repair"/>
    <property type="evidence" value="ECO:0007669"/>
    <property type="project" value="InterPro"/>
</dbReference>
<dbReference type="Pfam" id="PF11799">
    <property type="entry name" value="IMS_C"/>
    <property type="match status" value="1"/>
</dbReference>
<dbReference type="GO" id="GO:0003684">
    <property type="term" value="F:damaged DNA binding"/>
    <property type="evidence" value="ECO:0007669"/>
    <property type="project" value="InterPro"/>
</dbReference>
<reference evidence="9 10" key="1">
    <citation type="submission" date="2014-03" db="EMBL/GenBank/DDBJ databases">
        <title>Genome of Haematobacter massiliensis CCUG 47968.</title>
        <authorList>
            <person name="Wang D."/>
            <person name="Wang G."/>
        </authorList>
    </citation>
    <scope>NUCLEOTIDE SEQUENCE [LARGE SCALE GENOMIC DNA]</scope>
    <source>
        <strain evidence="9 10">CCUG 47968</strain>
    </source>
</reference>
<dbReference type="InterPro" id="IPR043128">
    <property type="entry name" value="Rev_trsase/Diguanyl_cyclase"/>
</dbReference>
<feature type="domain" description="DNA polymerase Y-family little finger" evidence="8">
    <location>
        <begin position="237"/>
        <end position="321"/>
    </location>
</feature>
<dbReference type="PANTHER" id="PTHR35369:SF2">
    <property type="entry name" value="BLR3025 PROTEIN"/>
    <property type="match status" value="1"/>
</dbReference>
<dbReference type="InterPro" id="IPR050356">
    <property type="entry name" value="SulA_CellDiv_inhibitor"/>
</dbReference>
<keyword evidence="4" id="KW-0227">DNA damage</keyword>
<comment type="catalytic activity">
    <reaction evidence="6">
        <text>DNA(n) + a 2'-deoxyribonucleoside 5'-triphosphate = DNA(n+1) + diphosphate</text>
        <dbReference type="Rhea" id="RHEA:22508"/>
        <dbReference type="Rhea" id="RHEA-COMP:17339"/>
        <dbReference type="Rhea" id="RHEA-COMP:17340"/>
        <dbReference type="ChEBI" id="CHEBI:33019"/>
        <dbReference type="ChEBI" id="CHEBI:61560"/>
        <dbReference type="ChEBI" id="CHEBI:173112"/>
        <dbReference type="EC" id="2.7.7.7"/>
    </reaction>
</comment>
<evidence type="ECO:0000259" key="7">
    <source>
        <dbReference type="Pfam" id="PF00817"/>
    </source>
</evidence>
<evidence type="ECO:0000259" key="8">
    <source>
        <dbReference type="Pfam" id="PF11799"/>
    </source>
</evidence>
<dbReference type="AlphaFoldDB" id="A0A086XVJ7"/>
<dbReference type="InterPro" id="IPR036775">
    <property type="entry name" value="DNA_pol_Y-fam_lit_finger_sf"/>
</dbReference>
<evidence type="ECO:0000256" key="6">
    <source>
        <dbReference type="ARBA" id="ARBA00049244"/>
    </source>
</evidence>
<dbReference type="STRING" id="195105.CN97_03955"/>
<dbReference type="InterPro" id="IPR017961">
    <property type="entry name" value="DNA_pol_Y-fam_little_finger"/>
</dbReference>
<dbReference type="EMBL" id="JGYG01000019">
    <property type="protein sequence ID" value="KFI26047.1"/>
    <property type="molecule type" value="Genomic_DNA"/>
</dbReference>
<dbReference type="OrthoDB" id="9788640at2"/>
<protein>
    <recommendedName>
        <fullName evidence="3">DNA-directed DNA polymerase</fullName>
        <ecNumber evidence="3">2.7.7.7</ecNumber>
    </recommendedName>
</protein>
<accession>A0A086XVJ7</accession>
<dbReference type="GO" id="GO:0003887">
    <property type="term" value="F:DNA-directed DNA polymerase activity"/>
    <property type="evidence" value="ECO:0007669"/>
    <property type="project" value="UniProtKB-EC"/>
</dbReference>
<keyword evidence="10" id="KW-1185">Reference proteome</keyword>
<dbReference type="PANTHER" id="PTHR35369">
    <property type="entry name" value="BLR3025 PROTEIN-RELATED"/>
    <property type="match status" value="1"/>
</dbReference>